<evidence type="ECO:0000313" key="17">
    <source>
        <dbReference type="Proteomes" id="UP001432322"/>
    </source>
</evidence>
<gene>
    <name evidence="16" type="ORF">PFISCL1PPCAC_12154</name>
</gene>
<keyword evidence="13" id="KW-0443">Lipid metabolism</keyword>
<keyword evidence="5 13" id="KW-0067">ATP-binding</keyword>
<evidence type="ECO:0000256" key="13">
    <source>
        <dbReference type="RuleBase" id="RU369030"/>
    </source>
</evidence>
<evidence type="ECO:0000256" key="5">
    <source>
        <dbReference type="ARBA" id="ARBA00022840"/>
    </source>
</evidence>
<keyword evidence="4 13" id="KW-0276">Fatty acid metabolism</keyword>
<dbReference type="EMBL" id="BTSY01000003">
    <property type="protein sequence ID" value="GMT20856.1"/>
    <property type="molecule type" value="Genomic_DNA"/>
</dbReference>
<keyword evidence="2 13" id="KW-0436">Ligase</keyword>
<evidence type="ECO:0000256" key="7">
    <source>
        <dbReference type="ARBA" id="ARBA00024484"/>
    </source>
</evidence>
<dbReference type="InterPro" id="IPR042099">
    <property type="entry name" value="ANL_N_sf"/>
</dbReference>
<dbReference type="InterPro" id="IPR045311">
    <property type="entry name" value="LC-FACS_euk"/>
</dbReference>
<keyword evidence="17" id="KW-1185">Reference proteome</keyword>
<sequence length="684" mass="76564">LFQWLLDLFLWLCRGKTARQTQVPKQFSVDNQAIRIKGENNAFSSGWVDHSTGKGIYLNEYPHEGVKTLYDVFLRSVKVYGKKDCLGERKNDGPYEFEDYETIHKKARAFGSTLVGKLGLKPSNSTNVGIYSRNCARWFISALGATSQSMAIVPLYDTLGADAAEFIINQAEIEVVVVDKAEKAVRLLEIRQRLPSLRHIVVIFENELTEEIREKGAQAGLVVHKFSEIIEEGERNPKPDVKPSEDDIYIISYTSGTTGTPKGVMLTHRNLLVGVLTTVQSILDTFVPGYFGQDEVLLSFLPLSHMIEQNSHWVMMHFGGAIGYYRGDITKLSEDMQSLKPTFLPLVPRLMNRIYDNVMAKVNSASFIVRALFELAKWAKLTDLLRHGIFQSDSIWDKIVFGKIRALIGGRVKFVLFGSAPIADEVLQTLRAAFGCVMLEVYGLTESTAVACVTWPADSRPGHCGGPASCTLIKLEDVPDMNYFAAEGKGEVLLKGTSITKGYYKEPQKTAELFDEDGCMRTGDIGWLRKDGTLKLIDRKKNIFKLAQGEYVAPEKIEQIYARAPLVQQVYVDGNSLERWLIAVVVPETAALQEWDELENGQKRTIEEICKDTKTAEHVLSTMVKIGKENKLNSIEQVKKVILESDPFSVENGLLTPTLKAKRPQLRIKYAEAMAAVYKANANL</sequence>
<feature type="chain" id="PRO_5043338535" description="Long-chain-fatty-acid--CoA ligase" evidence="14">
    <location>
        <begin position="19"/>
        <end position="684"/>
    </location>
</feature>
<organism evidence="16 17">
    <name type="scientific">Pristionchus fissidentatus</name>
    <dbReference type="NCBI Taxonomy" id="1538716"/>
    <lineage>
        <taxon>Eukaryota</taxon>
        <taxon>Metazoa</taxon>
        <taxon>Ecdysozoa</taxon>
        <taxon>Nematoda</taxon>
        <taxon>Chromadorea</taxon>
        <taxon>Rhabditida</taxon>
        <taxon>Rhabditina</taxon>
        <taxon>Diplogasteromorpha</taxon>
        <taxon>Diplogasteroidea</taxon>
        <taxon>Neodiplogasteridae</taxon>
        <taxon>Pristionchus</taxon>
    </lineage>
</organism>
<comment type="function">
    <text evidence="13">Catalyzes the conversion of long-chain fatty acids to their active form acyl-CoAs for both synthesis of cellular lipids, and degradation via beta-oxidation.</text>
</comment>
<comment type="catalytic activity">
    <reaction evidence="9">
        <text>15-hydroxy-(5Z,8Z,11Z,13E)-eicosatetraenoate + ATP + CoA = 15-hydroxy-(5Z,8Z,11Z,13E)-eicosatetraenoyl-CoA + AMP + diphosphate</text>
        <dbReference type="Rhea" id="RHEA:52116"/>
        <dbReference type="ChEBI" id="CHEBI:30616"/>
        <dbReference type="ChEBI" id="CHEBI:33019"/>
        <dbReference type="ChEBI" id="CHEBI:57287"/>
        <dbReference type="ChEBI" id="CHEBI:78832"/>
        <dbReference type="ChEBI" id="CHEBI:136409"/>
        <dbReference type="ChEBI" id="CHEBI:456215"/>
    </reaction>
    <physiologicalReaction direction="left-to-right" evidence="9">
        <dbReference type="Rhea" id="RHEA:52117"/>
    </physiologicalReaction>
</comment>
<dbReference type="GO" id="GO:0016020">
    <property type="term" value="C:membrane"/>
    <property type="evidence" value="ECO:0007669"/>
    <property type="project" value="TreeGrafter"/>
</dbReference>
<evidence type="ECO:0000256" key="3">
    <source>
        <dbReference type="ARBA" id="ARBA00022741"/>
    </source>
</evidence>
<dbReference type="SUPFAM" id="SSF56801">
    <property type="entry name" value="Acetyl-CoA synthetase-like"/>
    <property type="match status" value="1"/>
</dbReference>
<dbReference type="AlphaFoldDB" id="A0AAV5VQL4"/>
<evidence type="ECO:0000256" key="2">
    <source>
        <dbReference type="ARBA" id="ARBA00022598"/>
    </source>
</evidence>
<dbReference type="EC" id="6.2.1.3" evidence="13"/>
<accession>A0AAV5VQL4</accession>
<comment type="caution">
    <text evidence="16">The sequence shown here is derived from an EMBL/GenBank/DDBJ whole genome shotgun (WGS) entry which is preliminary data.</text>
</comment>
<evidence type="ECO:0000256" key="6">
    <source>
        <dbReference type="ARBA" id="ARBA00024469"/>
    </source>
</evidence>
<comment type="catalytic activity">
    <reaction evidence="12">
        <text>hexadecanoate + ATP + CoA = hexadecanoyl-CoA + AMP + diphosphate</text>
        <dbReference type="Rhea" id="RHEA:30751"/>
        <dbReference type="ChEBI" id="CHEBI:7896"/>
        <dbReference type="ChEBI" id="CHEBI:30616"/>
        <dbReference type="ChEBI" id="CHEBI:33019"/>
        <dbReference type="ChEBI" id="CHEBI:57287"/>
        <dbReference type="ChEBI" id="CHEBI:57379"/>
        <dbReference type="ChEBI" id="CHEBI:456215"/>
    </reaction>
    <physiologicalReaction direction="left-to-right" evidence="12">
        <dbReference type="Rhea" id="RHEA:30752"/>
    </physiologicalReaction>
</comment>
<proteinExistence type="inferred from homology"/>
<dbReference type="Gene3D" id="3.40.50.12780">
    <property type="entry name" value="N-terminal domain of ligase-like"/>
    <property type="match status" value="1"/>
</dbReference>
<dbReference type="GO" id="GO:0047676">
    <property type="term" value="F:arachidonate-CoA ligase activity"/>
    <property type="evidence" value="ECO:0007669"/>
    <property type="project" value="UniProtKB-EC"/>
</dbReference>
<comment type="catalytic activity">
    <reaction evidence="10">
        <text>(5Z,8Z,11Z,14Z)-eicosatetraenoate + ATP + CoA = (5Z,8Z,11Z,14Z)-eicosatetraenoyl-CoA + AMP + diphosphate</text>
        <dbReference type="Rhea" id="RHEA:19713"/>
        <dbReference type="ChEBI" id="CHEBI:30616"/>
        <dbReference type="ChEBI" id="CHEBI:32395"/>
        <dbReference type="ChEBI" id="CHEBI:33019"/>
        <dbReference type="ChEBI" id="CHEBI:57287"/>
        <dbReference type="ChEBI" id="CHEBI:57368"/>
        <dbReference type="ChEBI" id="CHEBI:456215"/>
        <dbReference type="EC" id="6.2.1.15"/>
    </reaction>
    <physiologicalReaction direction="left-to-right" evidence="10">
        <dbReference type="Rhea" id="RHEA:19714"/>
    </physiologicalReaction>
</comment>
<feature type="domain" description="AMP-dependent synthetase/ligase" evidence="15">
    <location>
        <begin position="95"/>
        <end position="504"/>
    </location>
</feature>
<evidence type="ECO:0000256" key="10">
    <source>
        <dbReference type="ARBA" id="ARBA00024548"/>
    </source>
</evidence>
<comment type="catalytic activity">
    <reaction evidence="8">
        <text>12-hydroxy-(5Z,8Z,10E,14Z)-eicosatetraenoate + ATP + CoA = 12-hydroxy-(5Z,8Z,10E,14Z)-eicosatetraenoyl-CoA + AMP + diphosphate</text>
        <dbReference type="Rhea" id="RHEA:52112"/>
        <dbReference type="ChEBI" id="CHEBI:30616"/>
        <dbReference type="ChEBI" id="CHEBI:33019"/>
        <dbReference type="ChEBI" id="CHEBI:57287"/>
        <dbReference type="ChEBI" id="CHEBI:90718"/>
        <dbReference type="ChEBI" id="CHEBI:136408"/>
        <dbReference type="ChEBI" id="CHEBI:456215"/>
    </reaction>
    <physiologicalReaction direction="left-to-right" evidence="8">
        <dbReference type="Rhea" id="RHEA:52113"/>
    </physiologicalReaction>
</comment>
<evidence type="ECO:0000256" key="12">
    <source>
        <dbReference type="ARBA" id="ARBA00049139"/>
    </source>
</evidence>
<dbReference type="CDD" id="cd05927">
    <property type="entry name" value="LC-FACS_euk"/>
    <property type="match status" value="1"/>
</dbReference>
<evidence type="ECO:0000256" key="1">
    <source>
        <dbReference type="ARBA" id="ARBA00006432"/>
    </source>
</evidence>
<dbReference type="PANTHER" id="PTHR43272">
    <property type="entry name" value="LONG-CHAIN-FATTY-ACID--COA LIGASE"/>
    <property type="match status" value="1"/>
</dbReference>
<keyword evidence="14" id="KW-0732">Signal</keyword>
<comment type="catalytic activity">
    <reaction evidence="6">
        <text>5-hydroxy-(6E,8Z,11Z,14Z)-eicosatetraenoate + ATP + CoA = 5-hydroxy-(6E,8Z,11Z,14Z)-eicosatetraenoyl-CoA + AMP + diphosphate</text>
        <dbReference type="Rhea" id="RHEA:52108"/>
        <dbReference type="ChEBI" id="CHEBI:30616"/>
        <dbReference type="ChEBI" id="CHEBI:33019"/>
        <dbReference type="ChEBI" id="CHEBI:57287"/>
        <dbReference type="ChEBI" id="CHEBI:65341"/>
        <dbReference type="ChEBI" id="CHEBI:136407"/>
        <dbReference type="ChEBI" id="CHEBI:456215"/>
    </reaction>
    <physiologicalReaction direction="left-to-right" evidence="6">
        <dbReference type="Rhea" id="RHEA:52109"/>
    </physiologicalReaction>
</comment>
<evidence type="ECO:0000259" key="15">
    <source>
        <dbReference type="Pfam" id="PF00501"/>
    </source>
</evidence>
<evidence type="ECO:0000256" key="4">
    <source>
        <dbReference type="ARBA" id="ARBA00022832"/>
    </source>
</evidence>
<comment type="catalytic activity">
    <reaction evidence="7">
        <text>a long-chain fatty acid + ATP + CoA = a long-chain fatty acyl-CoA + AMP + diphosphate</text>
        <dbReference type="Rhea" id="RHEA:15421"/>
        <dbReference type="ChEBI" id="CHEBI:30616"/>
        <dbReference type="ChEBI" id="CHEBI:33019"/>
        <dbReference type="ChEBI" id="CHEBI:57287"/>
        <dbReference type="ChEBI" id="CHEBI:57560"/>
        <dbReference type="ChEBI" id="CHEBI:83139"/>
        <dbReference type="ChEBI" id="CHEBI:456215"/>
        <dbReference type="EC" id="6.2.1.3"/>
    </reaction>
    <physiologicalReaction direction="left-to-right" evidence="7">
        <dbReference type="Rhea" id="RHEA:15422"/>
    </physiologicalReaction>
</comment>
<reference evidence="16" key="1">
    <citation type="submission" date="2023-10" db="EMBL/GenBank/DDBJ databases">
        <title>Genome assembly of Pristionchus species.</title>
        <authorList>
            <person name="Yoshida K."/>
            <person name="Sommer R.J."/>
        </authorList>
    </citation>
    <scope>NUCLEOTIDE SEQUENCE</scope>
    <source>
        <strain evidence="16">RS5133</strain>
    </source>
</reference>
<dbReference type="GO" id="GO:0005783">
    <property type="term" value="C:endoplasmic reticulum"/>
    <property type="evidence" value="ECO:0007669"/>
    <property type="project" value="TreeGrafter"/>
</dbReference>
<name>A0AAV5VQL4_9BILA</name>
<comment type="similarity">
    <text evidence="1 13">Belongs to the ATP-dependent AMP-binding enzyme family.</text>
</comment>
<evidence type="ECO:0000256" key="8">
    <source>
        <dbReference type="ARBA" id="ARBA00024495"/>
    </source>
</evidence>
<evidence type="ECO:0000256" key="14">
    <source>
        <dbReference type="SAM" id="SignalP"/>
    </source>
</evidence>
<dbReference type="Pfam" id="PF00501">
    <property type="entry name" value="AMP-binding"/>
    <property type="match status" value="1"/>
</dbReference>
<dbReference type="InterPro" id="IPR020845">
    <property type="entry name" value="AMP-binding_CS"/>
</dbReference>
<dbReference type="Proteomes" id="UP001432322">
    <property type="component" value="Unassembled WGS sequence"/>
</dbReference>
<evidence type="ECO:0000256" key="11">
    <source>
        <dbReference type="ARBA" id="ARBA00024565"/>
    </source>
</evidence>
<protein>
    <recommendedName>
        <fullName evidence="13">Long-chain-fatty-acid--CoA ligase</fullName>
        <ecNumber evidence="13">6.2.1.3</ecNumber>
    </recommendedName>
</protein>
<evidence type="ECO:0000256" key="9">
    <source>
        <dbReference type="ARBA" id="ARBA00024532"/>
    </source>
</evidence>
<keyword evidence="3 13" id="KW-0547">Nucleotide-binding</keyword>
<dbReference type="PROSITE" id="PS00455">
    <property type="entry name" value="AMP_BINDING"/>
    <property type="match status" value="1"/>
</dbReference>
<comment type="catalytic activity">
    <reaction evidence="11">
        <text>(E)-hexadec-2-enoate + ATP + CoA = (2E)-hexadecenoyl-CoA + AMP + diphosphate</text>
        <dbReference type="Rhea" id="RHEA:36139"/>
        <dbReference type="ChEBI" id="CHEBI:30616"/>
        <dbReference type="ChEBI" id="CHEBI:33019"/>
        <dbReference type="ChEBI" id="CHEBI:57287"/>
        <dbReference type="ChEBI" id="CHEBI:61526"/>
        <dbReference type="ChEBI" id="CHEBI:72745"/>
        <dbReference type="ChEBI" id="CHEBI:456215"/>
    </reaction>
    <physiologicalReaction direction="left-to-right" evidence="11">
        <dbReference type="Rhea" id="RHEA:36140"/>
    </physiologicalReaction>
</comment>
<dbReference type="GO" id="GO:0005524">
    <property type="term" value="F:ATP binding"/>
    <property type="evidence" value="ECO:0007669"/>
    <property type="project" value="UniProtKB-KW"/>
</dbReference>
<evidence type="ECO:0000313" key="16">
    <source>
        <dbReference type="EMBL" id="GMT20856.1"/>
    </source>
</evidence>
<feature type="signal peptide" evidence="14">
    <location>
        <begin position="1"/>
        <end position="18"/>
    </location>
</feature>
<dbReference type="InterPro" id="IPR000873">
    <property type="entry name" value="AMP-dep_synth/lig_dom"/>
</dbReference>
<dbReference type="PANTHER" id="PTHR43272:SF43">
    <property type="entry name" value="LONG-CHAIN-FATTY-ACID--COA LIGASE"/>
    <property type="match status" value="1"/>
</dbReference>
<feature type="non-terminal residue" evidence="16">
    <location>
        <position position="1"/>
    </location>
</feature>